<accession>A0ABP6VTA2</accession>
<keyword evidence="5 7" id="KW-0067">ATP-binding</keyword>
<sequence>MSSDNRQCALVTREAITLTAEQSTTELTTPAVELEHSEKGPAALDTSHPLQAGAPVTPEAPAFADFGIKPEIVRALAEAGIERTFAIQALTLPLAMAGDDLIGQARTGMGKTLGFGVPLLHRVQVPGDGTPQVLVVVPTRELCIQVANDLKGAGKHLGIRTLAIYGGRPYEPQIEALRKGVDVVIGTPGRLLDLAEQQHLVLGKVRGLVLDEADEMLDLGFLPDIERILRMVPDERQTMLFSATMPGPIITLARTFLNQPTHIRAEENDASAIHERTTQFVYRAHSMDKPELIARALQADGRGLTMIFSRTKRTAQKIADDMVERGFAAAAVHGDLGQGAREQALRAFRSGKVDVLVATDVAARGIDIDDVTHVINYQCPEDEKTYVHRIGRTGRAGRTGVAITLVDWDEEPRWKLISDTLGLDMPEPVETYSSSPHLYSDLGIPEGTKGRLPLSKRTRAGLSAEVEEDLGGKRRPRRGAAAETTDDAPRKRNRTPRKRTRGARTGATTTEATSTEPNSEPTGEDRPSRSRRRTRSGSDSTGPAGSAGSAGSATSSEAGETAAERPARRRRRRRPSATSDTPASAD</sequence>
<feature type="compositionally biased region" description="Low complexity" evidence="8">
    <location>
        <begin position="537"/>
        <end position="561"/>
    </location>
</feature>
<comment type="caution">
    <text evidence="12">The sequence shown here is derived from an EMBL/GenBank/DDBJ whole genome shotgun (WGS) entry which is preliminary data.</text>
</comment>
<evidence type="ECO:0000256" key="5">
    <source>
        <dbReference type="ARBA" id="ARBA00022840"/>
    </source>
</evidence>
<reference evidence="13" key="1">
    <citation type="journal article" date="2019" name="Int. J. Syst. Evol. Microbiol.">
        <title>The Global Catalogue of Microorganisms (GCM) 10K type strain sequencing project: providing services to taxonomists for standard genome sequencing and annotation.</title>
        <authorList>
            <consortium name="The Broad Institute Genomics Platform"/>
            <consortium name="The Broad Institute Genome Sequencing Center for Infectious Disease"/>
            <person name="Wu L."/>
            <person name="Ma J."/>
        </authorList>
    </citation>
    <scope>NUCLEOTIDE SEQUENCE [LARGE SCALE GENOMIC DNA]</scope>
    <source>
        <strain evidence="13">JCM 16898</strain>
    </source>
</reference>
<keyword evidence="2 7" id="KW-0547">Nucleotide-binding</keyword>
<organism evidence="12 13">
    <name type="scientific">Amycolatopsis ultiminotia</name>
    <dbReference type="NCBI Taxonomy" id="543629"/>
    <lineage>
        <taxon>Bacteria</taxon>
        <taxon>Bacillati</taxon>
        <taxon>Actinomycetota</taxon>
        <taxon>Actinomycetes</taxon>
        <taxon>Pseudonocardiales</taxon>
        <taxon>Pseudonocardiaceae</taxon>
        <taxon>Amycolatopsis</taxon>
    </lineage>
</organism>
<evidence type="ECO:0000256" key="7">
    <source>
        <dbReference type="RuleBase" id="RU000492"/>
    </source>
</evidence>
<dbReference type="Gene3D" id="3.40.50.300">
    <property type="entry name" value="P-loop containing nucleotide triphosphate hydrolases"/>
    <property type="match status" value="2"/>
</dbReference>
<dbReference type="InterPro" id="IPR050547">
    <property type="entry name" value="DEAD_box_RNA_helicases"/>
</dbReference>
<gene>
    <name evidence="12" type="ORF">GCM10022222_25680</name>
</gene>
<evidence type="ECO:0000256" key="8">
    <source>
        <dbReference type="SAM" id="MobiDB-lite"/>
    </source>
</evidence>
<evidence type="ECO:0000313" key="12">
    <source>
        <dbReference type="EMBL" id="GAA3540915.1"/>
    </source>
</evidence>
<evidence type="ECO:0000256" key="3">
    <source>
        <dbReference type="ARBA" id="ARBA00022801"/>
    </source>
</evidence>
<dbReference type="PROSITE" id="PS51194">
    <property type="entry name" value="HELICASE_CTER"/>
    <property type="match status" value="1"/>
</dbReference>
<feature type="region of interest" description="Disordered" evidence="8">
    <location>
        <begin position="425"/>
        <end position="586"/>
    </location>
</feature>
<dbReference type="InterPro" id="IPR000629">
    <property type="entry name" value="RNA-helicase_DEAD-box_CS"/>
</dbReference>
<dbReference type="PANTHER" id="PTHR47963:SF8">
    <property type="entry name" value="ATP-DEPENDENT RNA HELICASE DEAD"/>
    <property type="match status" value="1"/>
</dbReference>
<feature type="compositionally biased region" description="Low complexity" evidence="8">
    <location>
        <begin position="503"/>
        <end position="521"/>
    </location>
</feature>
<proteinExistence type="inferred from homology"/>
<dbReference type="InterPro" id="IPR001650">
    <property type="entry name" value="Helicase_C-like"/>
</dbReference>
<dbReference type="EMBL" id="BAAAZN010000004">
    <property type="protein sequence ID" value="GAA3540915.1"/>
    <property type="molecule type" value="Genomic_DNA"/>
</dbReference>
<feature type="domain" description="Helicase ATP-binding" evidence="9">
    <location>
        <begin position="92"/>
        <end position="263"/>
    </location>
</feature>
<evidence type="ECO:0000256" key="2">
    <source>
        <dbReference type="ARBA" id="ARBA00022741"/>
    </source>
</evidence>
<feature type="compositionally biased region" description="Basic residues" evidence="8">
    <location>
        <begin position="491"/>
        <end position="502"/>
    </location>
</feature>
<dbReference type="SUPFAM" id="SSF52540">
    <property type="entry name" value="P-loop containing nucleoside triphosphate hydrolases"/>
    <property type="match status" value="1"/>
</dbReference>
<dbReference type="InterPro" id="IPR014001">
    <property type="entry name" value="Helicase_ATP-bd"/>
</dbReference>
<dbReference type="Proteomes" id="UP001500689">
    <property type="component" value="Unassembled WGS sequence"/>
</dbReference>
<dbReference type="PROSITE" id="PS51195">
    <property type="entry name" value="Q_MOTIF"/>
    <property type="match status" value="1"/>
</dbReference>
<evidence type="ECO:0000256" key="4">
    <source>
        <dbReference type="ARBA" id="ARBA00022806"/>
    </source>
</evidence>
<dbReference type="InterPro" id="IPR027417">
    <property type="entry name" value="P-loop_NTPase"/>
</dbReference>
<evidence type="ECO:0000256" key="1">
    <source>
        <dbReference type="ARBA" id="ARBA00012552"/>
    </source>
</evidence>
<name>A0ABP6VTA2_9PSEU</name>
<dbReference type="EC" id="3.6.4.13" evidence="1"/>
<dbReference type="SMART" id="SM00490">
    <property type="entry name" value="HELICc"/>
    <property type="match status" value="1"/>
</dbReference>
<dbReference type="InterPro" id="IPR014014">
    <property type="entry name" value="RNA_helicase_DEAD_Q_motif"/>
</dbReference>
<keyword evidence="3 7" id="KW-0378">Hydrolase</keyword>
<dbReference type="SMART" id="SM00487">
    <property type="entry name" value="DEXDc"/>
    <property type="match status" value="1"/>
</dbReference>
<feature type="short sequence motif" description="Q motif" evidence="6">
    <location>
        <begin position="61"/>
        <end position="89"/>
    </location>
</feature>
<feature type="domain" description="DEAD-box RNA helicase Q" evidence="11">
    <location>
        <begin position="61"/>
        <end position="89"/>
    </location>
</feature>
<evidence type="ECO:0000313" key="13">
    <source>
        <dbReference type="Proteomes" id="UP001500689"/>
    </source>
</evidence>
<dbReference type="GO" id="GO:0004386">
    <property type="term" value="F:helicase activity"/>
    <property type="evidence" value="ECO:0007669"/>
    <property type="project" value="UniProtKB-KW"/>
</dbReference>
<dbReference type="PROSITE" id="PS51192">
    <property type="entry name" value="HELICASE_ATP_BIND_1"/>
    <property type="match status" value="1"/>
</dbReference>
<dbReference type="PANTHER" id="PTHR47963">
    <property type="entry name" value="DEAD-BOX ATP-DEPENDENT RNA HELICASE 47, MITOCHONDRIAL"/>
    <property type="match status" value="1"/>
</dbReference>
<keyword evidence="4 7" id="KW-0347">Helicase</keyword>
<dbReference type="Pfam" id="PF00270">
    <property type="entry name" value="DEAD"/>
    <property type="match status" value="1"/>
</dbReference>
<evidence type="ECO:0000259" key="9">
    <source>
        <dbReference type="PROSITE" id="PS51192"/>
    </source>
</evidence>
<evidence type="ECO:0000259" key="10">
    <source>
        <dbReference type="PROSITE" id="PS51194"/>
    </source>
</evidence>
<dbReference type="InterPro" id="IPR044742">
    <property type="entry name" value="DEAD/DEAH_RhlB"/>
</dbReference>
<feature type="domain" description="Helicase C-terminal" evidence="10">
    <location>
        <begin position="288"/>
        <end position="437"/>
    </location>
</feature>
<dbReference type="CDD" id="cd18787">
    <property type="entry name" value="SF2_C_DEAD"/>
    <property type="match status" value="1"/>
</dbReference>
<dbReference type="InterPro" id="IPR011545">
    <property type="entry name" value="DEAD/DEAH_box_helicase_dom"/>
</dbReference>
<comment type="similarity">
    <text evidence="7">Belongs to the DEAD box helicase family.</text>
</comment>
<evidence type="ECO:0000256" key="6">
    <source>
        <dbReference type="PROSITE-ProRule" id="PRU00552"/>
    </source>
</evidence>
<evidence type="ECO:0000259" key="11">
    <source>
        <dbReference type="PROSITE" id="PS51195"/>
    </source>
</evidence>
<dbReference type="Pfam" id="PF00271">
    <property type="entry name" value="Helicase_C"/>
    <property type="match status" value="1"/>
</dbReference>
<dbReference type="PROSITE" id="PS00039">
    <property type="entry name" value="DEAD_ATP_HELICASE"/>
    <property type="match status" value="1"/>
</dbReference>
<keyword evidence="13" id="KW-1185">Reference proteome</keyword>
<dbReference type="CDD" id="cd00268">
    <property type="entry name" value="DEADc"/>
    <property type="match status" value="1"/>
</dbReference>
<protein>
    <recommendedName>
        <fullName evidence="1">RNA helicase</fullName>
        <ecNumber evidence="1">3.6.4.13</ecNumber>
    </recommendedName>
</protein>